<sequence>MDVKYHVETAWTHCINNILSLIILTLVVAAVSIFSIGILAPVAFAGYTHSLYQLLKYNREPKAQDVFSQLGLFLPLFIFGLIVFIVTMVGFTLFIIPGILFSLIIGYTCLYMIPVMVDKQYGLVDAVKESTAMVTSSPVSDHIIVFIIFFALTTIGASSFIGFLLLQPFATLFLLSAYEKLK</sequence>
<name>A0A1H2FTK4_9BACT</name>
<keyword evidence="3" id="KW-1185">Reference proteome</keyword>
<gene>
    <name evidence="2" type="ORF">SAMN04487931_104333</name>
</gene>
<feature type="transmembrane region" description="Helical" evidence="1">
    <location>
        <begin position="143"/>
        <end position="175"/>
    </location>
</feature>
<keyword evidence="1" id="KW-0472">Membrane</keyword>
<evidence type="ECO:0000256" key="1">
    <source>
        <dbReference type="SAM" id="Phobius"/>
    </source>
</evidence>
<accession>A0A1H2FTK4</accession>
<feature type="transmembrane region" description="Helical" evidence="1">
    <location>
        <begin position="93"/>
        <end position="113"/>
    </location>
</feature>
<evidence type="ECO:0000313" key="3">
    <source>
        <dbReference type="Proteomes" id="UP000199608"/>
    </source>
</evidence>
<evidence type="ECO:0000313" key="2">
    <source>
        <dbReference type="EMBL" id="SDU10664.1"/>
    </source>
</evidence>
<organism evidence="2 3">
    <name type="scientific">Desulfobacula phenolica</name>
    <dbReference type="NCBI Taxonomy" id="90732"/>
    <lineage>
        <taxon>Bacteria</taxon>
        <taxon>Pseudomonadati</taxon>
        <taxon>Thermodesulfobacteriota</taxon>
        <taxon>Desulfobacteria</taxon>
        <taxon>Desulfobacterales</taxon>
        <taxon>Desulfobacteraceae</taxon>
        <taxon>Desulfobacula</taxon>
    </lineage>
</organism>
<feature type="transmembrane region" description="Helical" evidence="1">
    <location>
        <begin position="66"/>
        <end position="86"/>
    </location>
</feature>
<dbReference type="EMBL" id="FNLL01000004">
    <property type="protein sequence ID" value="SDU10664.1"/>
    <property type="molecule type" value="Genomic_DNA"/>
</dbReference>
<keyword evidence="1" id="KW-0812">Transmembrane</keyword>
<proteinExistence type="predicted"/>
<dbReference type="RefSeq" id="WP_092232879.1">
    <property type="nucleotide sequence ID" value="NZ_FNLL01000004.1"/>
</dbReference>
<reference evidence="3" key="1">
    <citation type="submission" date="2016-10" db="EMBL/GenBank/DDBJ databases">
        <authorList>
            <person name="Varghese N."/>
            <person name="Submissions S."/>
        </authorList>
    </citation>
    <scope>NUCLEOTIDE SEQUENCE [LARGE SCALE GENOMIC DNA]</scope>
    <source>
        <strain evidence="3">DSM 3384</strain>
    </source>
</reference>
<protein>
    <submittedName>
        <fullName evidence="2">Uncharacterized protein</fullName>
    </submittedName>
</protein>
<keyword evidence="1" id="KW-1133">Transmembrane helix</keyword>
<dbReference type="AlphaFoldDB" id="A0A1H2FTK4"/>
<dbReference type="Proteomes" id="UP000199608">
    <property type="component" value="Unassembled WGS sequence"/>
</dbReference>
<feature type="transmembrane region" description="Helical" evidence="1">
    <location>
        <begin position="21"/>
        <end position="46"/>
    </location>
</feature>